<evidence type="ECO:0000313" key="2">
    <source>
        <dbReference type="Proteomes" id="UP000791080"/>
    </source>
</evidence>
<reference evidence="1 2" key="1">
    <citation type="submission" date="2013-07" db="EMBL/GenBank/DDBJ databases">
        <authorList>
            <consortium name="DOE Joint Genome Institute"/>
            <person name="Reeve W."/>
            <person name="Huntemann M."/>
            <person name="Han J."/>
            <person name="Chen A."/>
            <person name="Kyrpides N."/>
            <person name="Mavromatis K."/>
            <person name="Markowitz V."/>
            <person name="Palaniappan K."/>
            <person name="Ivanova N."/>
            <person name="Schaumberg A."/>
            <person name="Pati A."/>
            <person name="Liolios K."/>
            <person name="Nordberg H.P."/>
            <person name="Cantor M.N."/>
            <person name="Hua S.X."/>
            <person name="Woyke T."/>
        </authorList>
    </citation>
    <scope>NUCLEOTIDE SEQUENCE [LARGE SCALE GENOMIC DNA]</scope>
    <source>
        <strain evidence="1 2">DSM 43889</strain>
    </source>
</reference>
<name>A0ABT1JNE4_ACTCY</name>
<evidence type="ECO:0008006" key="3">
    <source>
        <dbReference type="Google" id="ProtNLM"/>
    </source>
</evidence>
<protein>
    <recommendedName>
        <fullName evidence="3">DUF3558 domain-containing protein</fullName>
    </recommendedName>
</protein>
<organism evidence="1 2">
    <name type="scientific">Actinoalloteichus caeruleus DSM 43889</name>
    <dbReference type="NCBI Taxonomy" id="1120930"/>
    <lineage>
        <taxon>Bacteria</taxon>
        <taxon>Bacillati</taxon>
        <taxon>Actinomycetota</taxon>
        <taxon>Actinomycetes</taxon>
        <taxon>Pseudonocardiales</taxon>
        <taxon>Pseudonocardiaceae</taxon>
        <taxon>Actinoalloteichus</taxon>
        <taxon>Actinoalloteichus cyanogriseus</taxon>
    </lineage>
</organism>
<evidence type="ECO:0000313" key="1">
    <source>
        <dbReference type="EMBL" id="MCP2334041.1"/>
    </source>
</evidence>
<comment type="caution">
    <text evidence="1">The sequence shown here is derived from an EMBL/GenBank/DDBJ whole genome shotgun (WGS) entry which is preliminary data.</text>
</comment>
<keyword evidence="2" id="KW-1185">Reference proteome</keyword>
<reference evidence="1 2" key="2">
    <citation type="submission" date="2022-06" db="EMBL/GenBank/DDBJ databases">
        <title>Genomic Encyclopedia of Type Strains, Phase I: the one thousand microbial genomes (KMG-I) project.</title>
        <authorList>
            <person name="Kyrpides N."/>
        </authorList>
    </citation>
    <scope>NUCLEOTIDE SEQUENCE [LARGE SCALE GENOMIC DNA]</scope>
    <source>
        <strain evidence="1 2">DSM 43889</strain>
    </source>
</reference>
<dbReference type="EMBL" id="AUBJ02000001">
    <property type="protein sequence ID" value="MCP2334041.1"/>
    <property type="molecule type" value="Genomic_DNA"/>
</dbReference>
<accession>A0ABT1JNE4</accession>
<dbReference type="Proteomes" id="UP000791080">
    <property type="component" value="Unassembled WGS sequence"/>
</dbReference>
<gene>
    <name evidence="1" type="ORF">G443_004311</name>
</gene>
<proteinExistence type="predicted"/>
<sequence length="320" mass="33672">MSLVAAGCGAAPDLTKTVSARSTVPMEPAPVDPGVAAEWTGPQDPALTLDAQRRVDPCALVDPAALAPLADDLTLSNSGWDRCYGYKLLEERSLNVSLQLGDNALLFAQEAAEDIAGLPTYLQSMSSGSGGNCTVRLLTSEGEHPRALTVLVDGPGEDLCDQGGELARVAVERLREGPPLLDTPDGTLLERDPCALLAPDVVEDVLGPDQESRPDGLYRCRWGAPAGPSLLVEFAQGSDPADDDVTEEVEVAGAVAYRERSEIVYPQCEISWLHRTTGGGAYESEIVRVVMDDVLRDGADVCAGALAAAQEVRPELPPSA</sequence>